<dbReference type="Proteomes" id="UP001566132">
    <property type="component" value="Unassembled WGS sequence"/>
</dbReference>
<dbReference type="InterPro" id="IPR036638">
    <property type="entry name" value="HLH_DNA-bd_sf"/>
</dbReference>
<feature type="coiled-coil region" evidence="1">
    <location>
        <begin position="51"/>
        <end position="109"/>
    </location>
</feature>
<feature type="compositionally biased region" description="Polar residues" evidence="2">
    <location>
        <begin position="380"/>
        <end position="391"/>
    </location>
</feature>
<dbReference type="EMBL" id="JBDJPC010000009">
    <property type="protein sequence ID" value="KAL1491055.1"/>
    <property type="molecule type" value="Genomic_DNA"/>
</dbReference>
<proteinExistence type="predicted"/>
<dbReference type="Gene3D" id="4.10.280.10">
    <property type="entry name" value="Helix-loop-helix DNA-binding domain"/>
    <property type="match status" value="1"/>
</dbReference>
<evidence type="ECO:0000256" key="1">
    <source>
        <dbReference type="SAM" id="Coils"/>
    </source>
</evidence>
<reference evidence="4 5" key="1">
    <citation type="submission" date="2024-05" db="EMBL/GenBank/DDBJ databases">
        <title>Genetic variation in Jamaican populations of the coffee berry borer (Hypothenemus hampei).</title>
        <authorList>
            <person name="Errbii M."/>
            <person name="Myrie A."/>
        </authorList>
    </citation>
    <scope>NUCLEOTIDE SEQUENCE [LARGE SCALE GENOMIC DNA]</scope>
    <source>
        <strain evidence="4">JA-Hopewell-2020-01-JO</strain>
        <tissue evidence="4">Whole body</tissue>
    </source>
</reference>
<accession>A0ABD1E8X7</accession>
<evidence type="ECO:0000313" key="5">
    <source>
        <dbReference type="Proteomes" id="UP001566132"/>
    </source>
</evidence>
<feature type="compositionally biased region" description="Basic and acidic residues" evidence="2">
    <location>
        <begin position="392"/>
        <end position="412"/>
    </location>
</feature>
<feature type="region of interest" description="Disordered" evidence="2">
    <location>
        <begin position="998"/>
        <end position="1036"/>
    </location>
</feature>
<feature type="domain" description="BHLH" evidence="3">
    <location>
        <begin position="9"/>
        <end position="61"/>
    </location>
</feature>
<feature type="compositionally biased region" description="Basic and acidic residues" evidence="2">
    <location>
        <begin position="344"/>
        <end position="369"/>
    </location>
</feature>
<keyword evidence="5" id="KW-1185">Reference proteome</keyword>
<evidence type="ECO:0000313" key="4">
    <source>
        <dbReference type="EMBL" id="KAL1491055.1"/>
    </source>
</evidence>
<protein>
    <recommendedName>
        <fullName evidence="3">BHLH domain-containing protein</fullName>
    </recommendedName>
</protein>
<feature type="compositionally biased region" description="Polar residues" evidence="2">
    <location>
        <begin position="1027"/>
        <end position="1036"/>
    </location>
</feature>
<feature type="compositionally biased region" description="Polar residues" evidence="2">
    <location>
        <begin position="1162"/>
        <end position="1174"/>
    </location>
</feature>
<sequence>MTKPAKKTREKSKSRQWEKERRNRLNEYFNKLWELLPIYDASRPISKADILINAASTIKELDEKLKSLLTESNVEETSEERLKVSTDVIKKLEDRIKKLLLRNEQLTNLLRGTGIKIPSECGTVKKFKKPLKYSNAISKEKQKKVLQAEVEKENQVKGTKAKVRVKNRKPSTKARNQTRKQLLTPSNCVLLVSQPSLQSNPCLLISKPAGKLNHQTVLSNSLVIKTPANAKTTPIQTQLSRFPSGTLLLTEGSLLPIVPTPRPYPVLPTIFTNPIASPLPTLVVVTSKSLTNPNKTTDSVVKTLSSGHTLPVLRPRCNITRTTQVNKVPIPALTSRYNKHTCLDKKNQKVDKDKDASKSNVDKKKSLEKDNDEVAVPVVEQSSESLQTNHNENVDLGEKNGKIKPRDVSDNQEKVNDVSVCNHLNSEGDFSFENSSKVVETTDTDNFMDVAISKNETTQLNVNSYQTSRDTSVLNNNDFMTSKANSYAMASLSNNSSEQSNQDGAKHTMDVTLLADSAEKHLDTSSLHLNDNHDKTILPHEHNKDNLTQQHHQHQHNMNELKTLEMNLSHTELSNDIFASLSSSCQNHESTSPTAAFLLSFPLVSSGTKVAEVMGEENSESQVGTPNLLHIGTMDVAKPTQSYSDSLTPNLFDTFSFFNNKDCSATGFYNAYSDTKSKHVKGVVDGKFQGFPKNGSDPLDQTSNFTVNNAKEISYKNFSFSACASEKSSSLMQDFNGSDLFTFKPINSNYTSDNKSYNYTSKFNNSSNYSHNYKGGGNSSVNNQFTSNKHYLPAYSSGSTFGNSLPSDSSNINASYGDYNRKSFTTNYDNGQVYHHHHHQKDHKAPHQGKVKVQNKSHINWMTTPSTTTTKPDYFLPTFSNNNPSSLSSNTYFNSCTNEHFTKTDLSYGSYQRMDVADDNNRFSWSPSKMPQFLDGTSHAPSFVSSTLPTLVGDLALNTAPIVEQKSKKDNRRKSVICETTSGPSFLSVSQLVEENEPAKVVSRRSSGNRSKLPHPVLSSKGKGGPNKNQQAKVESGTRMVNTAKNTRSSYSAEALIGNNQERNSSCQKTSFVSSFLNENVVSSYFPSVETSAVQEAFGGSQNCHQAANSFGQNFQNNSYGTNNFIPTSYNFNANVQQDFMLTDNGNLFHNNTHSQGKDPNNRCNNYATKTFNKTPPAKEDNNSKKGKKRPLNDSNIGSSKVLPAFDIQFLSMSGNINSPVLPDDFHAPYLPPTTLYSCKNPLYPKGTKTEVISNSLIPPLPAALSASSRPSVQPSQISPSVNSAGTSLTNFNLSAIFPEINKGPVQDSYSQSRNKDYNSGSSKTFADEHYQYVVFK</sequence>
<name>A0ABD1E8X7_HYPHA</name>
<dbReference type="SUPFAM" id="SSF47459">
    <property type="entry name" value="HLH, helix-loop-helix DNA-binding domain"/>
    <property type="match status" value="1"/>
</dbReference>
<comment type="caution">
    <text evidence="4">The sequence shown here is derived from an EMBL/GenBank/DDBJ whole genome shotgun (WGS) entry which is preliminary data.</text>
</comment>
<dbReference type="SMART" id="SM00353">
    <property type="entry name" value="HLH"/>
    <property type="match status" value="1"/>
</dbReference>
<organism evidence="4 5">
    <name type="scientific">Hypothenemus hampei</name>
    <name type="common">Coffee berry borer</name>
    <dbReference type="NCBI Taxonomy" id="57062"/>
    <lineage>
        <taxon>Eukaryota</taxon>
        <taxon>Metazoa</taxon>
        <taxon>Ecdysozoa</taxon>
        <taxon>Arthropoda</taxon>
        <taxon>Hexapoda</taxon>
        <taxon>Insecta</taxon>
        <taxon>Pterygota</taxon>
        <taxon>Neoptera</taxon>
        <taxon>Endopterygota</taxon>
        <taxon>Coleoptera</taxon>
        <taxon>Polyphaga</taxon>
        <taxon>Cucujiformia</taxon>
        <taxon>Curculionidae</taxon>
        <taxon>Scolytinae</taxon>
        <taxon>Hypothenemus</taxon>
    </lineage>
</organism>
<feature type="region of interest" description="Disordered" evidence="2">
    <location>
        <begin position="1151"/>
        <end position="1198"/>
    </location>
</feature>
<dbReference type="InterPro" id="IPR011598">
    <property type="entry name" value="bHLH_dom"/>
</dbReference>
<feature type="region of interest" description="Disordered" evidence="2">
    <location>
        <begin position="344"/>
        <end position="412"/>
    </location>
</feature>
<keyword evidence="1" id="KW-0175">Coiled coil</keyword>
<dbReference type="Pfam" id="PF00010">
    <property type="entry name" value="HLH"/>
    <property type="match status" value="1"/>
</dbReference>
<gene>
    <name evidence="4" type="ORF">ABEB36_011708</name>
</gene>
<feature type="compositionally biased region" description="Basic residues" evidence="2">
    <location>
        <begin position="159"/>
        <end position="178"/>
    </location>
</feature>
<evidence type="ECO:0000259" key="3">
    <source>
        <dbReference type="PROSITE" id="PS50888"/>
    </source>
</evidence>
<dbReference type="PROSITE" id="PS50888">
    <property type="entry name" value="BHLH"/>
    <property type="match status" value="1"/>
</dbReference>
<feature type="region of interest" description="Disordered" evidence="2">
    <location>
        <begin position="157"/>
        <end position="178"/>
    </location>
</feature>
<evidence type="ECO:0000256" key="2">
    <source>
        <dbReference type="SAM" id="MobiDB-lite"/>
    </source>
</evidence>